<dbReference type="AlphaFoldDB" id="A0AAN0K9Y1"/>
<dbReference type="PROSITE" id="PS51084">
    <property type="entry name" value="HIT_2"/>
    <property type="match status" value="1"/>
</dbReference>
<dbReference type="Pfam" id="PF01230">
    <property type="entry name" value="HIT"/>
    <property type="match status" value="1"/>
</dbReference>
<sequence length="197" mass="21751">MNDEQPCEVIQPGELPGEPDALQRLWTPYRMVYIQGSSKPADGSAGQCPFCRAPERSDEESLIVHRGRTAYVICNLYPYNPGHLLVCTYRHVSSYIDLDPQETVEVAELTQQAIRMILHVSGPAGFNLGMNQGQIAGAGIAAHLHQHIVPRWQGDANFLPVIGRTKALPQFLADTRQLFADGWAELFGTTESEGQHA</sequence>
<evidence type="ECO:0000313" key="6">
    <source>
        <dbReference type="EMBL" id="BEH00845.1"/>
    </source>
</evidence>
<dbReference type="PANTHER" id="PTHR42997:SF1">
    <property type="entry name" value="AP-4-A PHOSPHORYLASE"/>
    <property type="match status" value="1"/>
</dbReference>
<feature type="domain" description="HIT" evidence="5">
    <location>
        <begin position="49"/>
        <end position="158"/>
    </location>
</feature>
<keyword evidence="1" id="KW-0547">Nucleotide-binding</keyword>
<feature type="short sequence motif" description="Histidine triad motif" evidence="4">
    <location>
        <begin position="143"/>
        <end position="147"/>
    </location>
</feature>
<dbReference type="Gene3D" id="3.30.428.10">
    <property type="entry name" value="HIT-like"/>
    <property type="match status" value="1"/>
</dbReference>
<evidence type="ECO:0000256" key="4">
    <source>
        <dbReference type="PROSITE-ProRule" id="PRU00464"/>
    </source>
</evidence>
<dbReference type="CDD" id="cd01275">
    <property type="entry name" value="FHIT"/>
    <property type="match status" value="1"/>
</dbReference>
<dbReference type="EMBL" id="AP028056">
    <property type="protein sequence ID" value="BEH00845.1"/>
    <property type="molecule type" value="Genomic_DNA"/>
</dbReference>
<dbReference type="InterPro" id="IPR052908">
    <property type="entry name" value="AP-4-A_phosphorylase"/>
</dbReference>
<proteinExistence type="predicted"/>
<evidence type="ECO:0000313" key="7">
    <source>
        <dbReference type="Proteomes" id="UP001431656"/>
    </source>
</evidence>
<dbReference type="InterPro" id="IPR036265">
    <property type="entry name" value="HIT-like_sf"/>
</dbReference>
<dbReference type="KEGG" id="broo:brsh051_01260"/>
<dbReference type="GO" id="GO:0000166">
    <property type="term" value="F:nucleotide binding"/>
    <property type="evidence" value="ECO:0007669"/>
    <property type="project" value="UniProtKB-KW"/>
</dbReference>
<protein>
    <submittedName>
        <fullName evidence="6">HIT domain-containing protein</fullName>
    </submittedName>
</protein>
<dbReference type="PANTHER" id="PTHR42997">
    <property type="entry name" value="HIT FAMILY HYDROLASE"/>
    <property type="match status" value="1"/>
</dbReference>
<keyword evidence="7" id="KW-1185">Reference proteome</keyword>
<gene>
    <name evidence="6" type="ORF">brsh051_01260</name>
</gene>
<reference evidence="6" key="1">
    <citation type="journal article" date="2024" name="Int. J. Syst. Evol. Microbiol.">
        <title>Brooklawnia propionicigenes sp. nov., a facultatively anaerobic, propionate-producing bacterium isolated from a methanogenic reactor treating waste from cattle farms.</title>
        <authorList>
            <person name="Akita Y."/>
            <person name="Ueki A."/>
            <person name="Tonouchi A."/>
            <person name="Sugawara Y."/>
            <person name="Honma S."/>
            <person name="Kaku N."/>
            <person name="Ueki K."/>
        </authorList>
    </citation>
    <scope>NUCLEOTIDE SEQUENCE</scope>
    <source>
        <strain evidence="6">SH051</strain>
    </source>
</reference>
<evidence type="ECO:0000259" key="5">
    <source>
        <dbReference type="PROSITE" id="PS51084"/>
    </source>
</evidence>
<dbReference type="SUPFAM" id="SSF54197">
    <property type="entry name" value="HIT-like"/>
    <property type="match status" value="1"/>
</dbReference>
<dbReference type="Proteomes" id="UP001431656">
    <property type="component" value="Chromosome"/>
</dbReference>
<organism evidence="6 7">
    <name type="scientific">Brooklawnia propionicigenes</name>
    <dbReference type="NCBI Taxonomy" id="3041175"/>
    <lineage>
        <taxon>Bacteria</taxon>
        <taxon>Bacillati</taxon>
        <taxon>Actinomycetota</taxon>
        <taxon>Actinomycetes</taxon>
        <taxon>Propionibacteriales</taxon>
        <taxon>Propionibacteriaceae</taxon>
        <taxon>Brooklawnia</taxon>
    </lineage>
</organism>
<dbReference type="RefSeq" id="WP_286266580.1">
    <property type="nucleotide sequence ID" value="NZ_AP028056.1"/>
</dbReference>
<dbReference type="InterPro" id="IPR011146">
    <property type="entry name" value="HIT-like"/>
</dbReference>
<feature type="active site" description="Tele-AMP-histidine intermediate" evidence="2">
    <location>
        <position position="145"/>
    </location>
</feature>
<dbReference type="GO" id="GO:0003824">
    <property type="term" value="F:catalytic activity"/>
    <property type="evidence" value="ECO:0007669"/>
    <property type="project" value="InterPro"/>
</dbReference>
<evidence type="ECO:0000256" key="2">
    <source>
        <dbReference type="PIRSR" id="PIRSR639383-1"/>
    </source>
</evidence>
<name>A0AAN0K9Y1_9ACTN</name>
<evidence type="ECO:0000256" key="3">
    <source>
        <dbReference type="PIRSR" id="PIRSR639383-2"/>
    </source>
</evidence>
<feature type="binding site" evidence="3">
    <location>
        <position position="147"/>
    </location>
    <ligand>
        <name>substrate</name>
    </ligand>
</feature>
<dbReference type="InterPro" id="IPR039383">
    <property type="entry name" value="FHIT"/>
</dbReference>
<feature type="binding site" evidence="3">
    <location>
        <position position="75"/>
    </location>
    <ligand>
        <name>substrate</name>
    </ligand>
</feature>
<accession>A0AAN0K9Y1</accession>
<evidence type="ECO:0000256" key="1">
    <source>
        <dbReference type="ARBA" id="ARBA00022741"/>
    </source>
</evidence>